<comment type="subcellular location">
    <subcellularLocation>
        <location evidence="1">Cytoplasm</location>
    </subcellularLocation>
</comment>
<keyword evidence="3" id="KW-0677">Repeat</keyword>
<keyword evidence="2" id="KW-0963">Cytoplasm</keyword>
<gene>
    <name evidence="11" type="primary">uvrA</name>
    <name evidence="11" type="ORF">EHRUM3_04370</name>
</gene>
<dbReference type="GO" id="GO:0006281">
    <property type="term" value="P:DNA repair"/>
    <property type="evidence" value="ECO:0007669"/>
    <property type="project" value="UniProtKB-KW"/>
</dbReference>
<organism evidence="11 12">
    <name type="scientific">Ehrlichia ruminantium</name>
    <name type="common">heartwater rickettsia</name>
    <name type="synonym">Cowdria ruminantium</name>
    <dbReference type="NCBI Taxonomy" id="779"/>
    <lineage>
        <taxon>Bacteria</taxon>
        <taxon>Pseudomonadati</taxon>
        <taxon>Pseudomonadota</taxon>
        <taxon>Alphaproteobacteria</taxon>
        <taxon>Rickettsiales</taxon>
        <taxon>Anaplasmataceae</taxon>
        <taxon>Ehrlichia</taxon>
    </lineage>
</organism>
<evidence type="ECO:0000256" key="8">
    <source>
        <dbReference type="ARBA" id="ARBA00022881"/>
    </source>
</evidence>
<keyword evidence="8" id="KW-0267">Excision nuclease</keyword>
<comment type="caution">
    <text evidence="11">The sequence shown here is derived from an EMBL/GenBank/DDBJ whole genome shotgun (WGS) entry which is preliminary data.</text>
</comment>
<sequence>RIAEQYLSINTCSTCQGFRLRPEALSVKINNKHIGEITKLSVVEAISWCQALLSQLTGQQRDISQKLLDEIIRRLTFLKNVGLGYLTLSRESGTLSGGEGQRINNGKCRLYNRHGPRSRTKWRTCNSKWNTKRYTQQYQ</sequence>
<dbReference type="GO" id="GO:0005524">
    <property type="term" value="F:ATP binding"/>
    <property type="evidence" value="ECO:0007669"/>
    <property type="project" value="UniProtKB-KW"/>
</dbReference>
<protein>
    <submittedName>
        <fullName evidence="11">Excinuclease ABC subunit A</fullName>
    </submittedName>
</protein>
<evidence type="ECO:0000256" key="5">
    <source>
        <dbReference type="ARBA" id="ARBA00022763"/>
    </source>
</evidence>
<dbReference type="GO" id="GO:0003677">
    <property type="term" value="F:DNA binding"/>
    <property type="evidence" value="ECO:0007669"/>
    <property type="project" value="UniProtKB-KW"/>
</dbReference>
<evidence type="ECO:0000313" key="12">
    <source>
        <dbReference type="Proteomes" id="UP000092731"/>
    </source>
</evidence>
<accession>A0A170SPK5</accession>
<dbReference type="PANTHER" id="PTHR43152">
    <property type="entry name" value="UVRABC SYSTEM PROTEIN A"/>
    <property type="match status" value="1"/>
</dbReference>
<evidence type="ECO:0000256" key="7">
    <source>
        <dbReference type="ARBA" id="ARBA00022840"/>
    </source>
</evidence>
<keyword evidence="10" id="KW-0234">DNA repair</keyword>
<evidence type="ECO:0000313" key="11">
    <source>
        <dbReference type="EMBL" id="GAT78223.1"/>
    </source>
</evidence>
<evidence type="ECO:0000256" key="3">
    <source>
        <dbReference type="ARBA" id="ARBA00022737"/>
    </source>
</evidence>
<evidence type="ECO:0000256" key="4">
    <source>
        <dbReference type="ARBA" id="ARBA00022741"/>
    </source>
</evidence>
<keyword evidence="4" id="KW-0547">Nucleotide-binding</keyword>
<evidence type="ECO:0000256" key="6">
    <source>
        <dbReference type="ARBA" id="ARBA00022769"/>
    </source>
</evidence>
<keyword evidence="6" id="KW-0228">DNA excision</keyword>
<proteinExistence type="predicted"/>
<dbReference type="GO" id="GO:0004518">
    <property type="term" value="F:nuclease activity"/>
    <property type="evidence" value="ECO:0007669"/>
    <property type="project" value="UniProtKB-KW"/>
</dbReference>
<reference evidence="12" key="1">
    <citation type="submission" date="2016-05" db="EMBL/GenBank/DDBJ databases">
        <title>Draft genome sequences of four strains of Ehrlichia ruminantium, a tick-borne pathogen of ruminants, isolated from Zimbabwe, The Gambia and Ghana.</title>
        <authorList>
            <person name="Nakao R."/>
            <person name="Jongejan F."/>
            <person name="Sugimoto C."/>
        </authorList>
    </citation>
    <scope>NUCLEOTIDE SEQUENCE [LARGE SCALE GENOMIC DNA]</scope>
    <source>
        <strain evidence="12">Pokoase 417</strain>
    </source>
</reference>
<evidence type="ECO:0000256" key="10">
    <source>
        <dbReference type="ARBA" id="ARBA00023204"/>
    </source>
</evidence>
<dbReference type="Proteomes" id="UP000092731">
    <property type="component" value="Unassembled WGS sequence"/>
</dbReference>
<keyword evidence="7" id="KW-0067">ATP-binding</keyword>
<keyword evidence="5" id="KW-0227">DNA damage</keyword>
<dbReference type="AlphaFoldDB" id="A0A170SPK5"/>
<keyword evidence="9" id="KW-0238">DNA-binding</keyword>
<dbReference type="Gene3D" id="1.20.1580.10">
    <property type="entry name" value="ABC transporter ATPase like domain"/>
    <property type="match status" value="1"/>
</dbReference>
<dbReference type="PANTHER" id="PTHR43152:SF3">
    <property type="entry name" value="UVRABC SYSTEM PROTEIN A"/>
    <property type="match status" value="1"/>
</dbReference>
<evidence type="ECO:0000256" key="9">
    <source>
        <dbReference type="ARBA" id="ARBA00023125"/>
    </source>
</evidence>
<name>A0A170SPK5_EHRRU</name>
<feature type="non-terminal residue" evidence="11">
    <location>
        <position position="1"/>
    </location>
</feature>
<dbReference type="GO" id="GO:0005737">
    <property type="term" value="C:cytoplasm"/>
    <property type="evidence" value="ECO:0007669"/>
    <property type="project" value="UniProtKB-SubCell"/>
</dbReference>
<evidence type="ECO:0000256" key="2">
    <source>
        <dbReference type="ARBA" id="ARBA00022490"/>
    </source>
</evidence>
<evidence type="ECO:0000256" key="1">
    <source>
        <dbReference type="ARBA" id="ARBA00004496"/>
    </source>
</evidence>
<dbReference type="EMBL" id="BDDM01000142">
    <property type="protein sequence ID" value="GAT78223.1"/>
    <property type="molecule type" value="Genomic_DNA"/>
</dbReference>